<comment type="caution">
    <text evidence="1">The sequence shown here is derived from an EMBL/GenBank/DDBJ whole genome shotgun (WGS) entry which is preliminary data.</text>
</comment>
<dbReference type="AlphaFoldDB" id="A0AAV4UYA2"/>
<keyword evidence="2" id="KW-1185">Reference proteome</keyword>
<proteinExistence type="predicted"/>
<protein>
    <submittedName>
        <fullName evidence="1">Uncharacterized protein</fullName>
    </submittedName>
</protein>
<name>A0AAV4UYA2_CAEEX</name>
<dbReference type="EMBL" id="BPLR01013679">
    <property type="protein sequence ID" value="GIY62876.1"/>
    <property type="molecule type" value="Genomic_DNA"/>
</dbReference>
<accession>A0AAV4UYA2</accession>
<organism evidence="1 2">
    <name type="scientific">Caerostris extrusa</name>
    <name type="common">Bark spider</name>
    <name type="synonym">Caerostris bankana</name>
    <dbReference type="NCBI Taxonomy" id="172846"/>
    <lineage>
        <taxon>Eukaryota</taxon>
        <taxon>Metazoa</taxon>
        <taxon>Ecdysozoa</taxon>
        <taxon>Arthropoda</taxon>
        <taxon>Chelicerata</taxon>
        <taxon>Arachnida</taxon>
        <taxon>Araneae</taxon>
        <taxon>Araneomorphae</taxon>
        <taxon>Entelegynae</taxon>
        <taxon>Araneoidea</taxon>
        <taxon>Araneidae</taxon>
        <taxon>Caerostris</taxon>
    </lineage>
</organism>
<reference evidence="1 2" key="1">
    <citation type="submission" date="2021-06" db="EMBL/GenBank/DDBJ databases">
        <title>Caerostris extrusa draft genome.</title>
        <authorList>
            <person name="Kono N."/>
            <person name="Arakawa K."/>
        </authorList>
    </citation>
    <scope>NUCLEOTIDE SEQUENCE [LARGE SCALE GENOMIC DNA]</scope>
</reference>
<evidence type="ECO:0000313" key="2">
    <source>
        <dbReference type="Proteomes" id="UP001054945"/>
    </source>
</evidence>
<sequence length="91" mass="10571">MHQKDRSGTSRHYRVFEILTKTDCLRQIGPFRRSSSKRGTFAHGKDNRSCYFDLRIATGRISGSCICKNKTITNSEMDGKERIKKIKKMQE</sequence>
<evidence type="ECO:0000313" key="1">
    <source>
        <dbReference type="EMBL" id="GIY62876.1"/>
    </source>
</evidence>
<gene>
    <name evidence="1" type="primary">AVEN_181330_1</name>
    <name evidence="1" type="ORF">CEXT_336341</name>
</gene>
<dbReference type="Proteomes" id="UP001054945">
    <property type="component" value="Unassembled WGS sequence"/>
</dbReference>